<proteinExistence type="predicted"/>
<evidence type="ECO:0000256" key="6">
    <source>
        <dbReference type="ARBA" id="ARBA00022692"/>
    </source>
</evidence>
<comment type="pathway">
    <text evidence="3">Protein modification; protein ubiquitination.</text>
</comment>
<evidence type="ECO:0000256" key="5">
    <source>
        <dbReference type="ARBA" id="ARBA00022679"/>
    </source>
</evidence>
<dbReference type="GO" id="GO:0005789">
    <property type="term" value="C:endoplasmic reticulum membrane"/>
    <property type="evidence" value="ECO:0007669"/>
    <property type="project" value="TreeGrafter"/>
</dbReference>
<keyword evidence="8 10" id="KW-1133">Transmembrane helix</keyword>
<organism evidence="11 12">
    <name type="scientific">Portunus trituberculatus</name>
    <name type="common">Swimming crab</name>
    <name type="synonym">Neptunus trituberculatus</name>
    <dbReference type="NCBI Taxonomy" id="210409"/>
    <lineage>
        <taxon>Eukaryota</taxon>
        <taxon>Metazoa</taxon>
        <taxon>Ecdysozoa</taxon>
        <taxon>Arthropoda</taxon>
        <taxon>Crustacea</taxon>
        <taxon>Multicrustacea</taxon>
        <taxon>Malacostraca</taxon>
        <taxon>Eumalacostraca</taxon>
        <taxon>Eucarida</taxon>
        <taxon>Decapoda</taxon>
        <taxon>Pleocyemata</taxon>
        <taxon>Brachyura</taxon>
        <taxon>Eubrachyura</taxon>
        <taxon>Portunoidea</taxon>
        <taxon>Portunidae</taxon>
        <taxon>Portuninae</taxon>
        <taxon>Portunus</taxon>
    </lineage>
</organism>
<keyword evidence="7" id="KW-0833">Ubl conjugation pathway</keyword>
<evidence type="ECO:0000256" key="10">
    <source>
        <dbReference type="SAM" id="Phobius"/>
    </source>
</evidence>
<dbReference type="EC" id="2.3.2.27" evidence="4"/>
<reference evidence="11 12" key="1">
    <citation type="submission" date="2019-05" db="EMBL/GenBank/DDBJ databases">
        <title>Another draft genome of Portunus trituberculatus and its Hox gene families provides insights of decapod evolution.</title>
        <authorList>
            <person name="Jeong J.-H."/>
            <person name="Song I."/>
            <person name="Kim S."/>
            <person name="Choi T."/>
            <person name="Kim D."/>
            <person name="Ryu S."/>
            <person name="Kim W."/>
        </authorList>
    </citation>
    <scope>NUCLEOTIDE SEQUENCE [LARGE SCALE GENOMIC DNA]</scope>
    <source>
        <tissue evidence="11">Muscle</tissue>
    </source>
</reference>
<evidence type="ECO:0000313" key="12">
    <source>
        <dbReference type="Proteomes" id="UP000324222"/>
    </source>
</evidence>
<comment type="subcellular location">
    <subcellularLocation>
        <location evidence="2">Membrane</location>
        <topology evidence="2">Multi-pass membrane protein</topology>
    </subcellularLocation>
</comment>
<evidence type="ECO:0000256" key="7">
    <source>
        <dbReference type="ARBA" id="ARBA00022786"/>
    </source>
</evidence>
<evidence type="ECO:0000256" key="2">
    <source>
        <dbReference type="ARBA" id="ARBA00004141"/>
    </source>
</evidence>
<evidence type="ECO:0000313" key="11">
    <source>
        <dbReference type="EMBL" id="MPD05404.1"/>
    </source>
</evidence>
<evidence type="ECO:0000256" key="4">
    <source>
        <dbReference type="ARBA" id="ARBA00012483"/>
    </source>
</evidence>
<keyword evidence="6 10" id="KW-0812">Transmembrane</keyword>
<evidence type="ECO:0000256" key="1">
    <source>
        <dbReference type="ARBA" id="ARBA00000900"/>
    </source>
</evidence>
<dbReference type="OrthoDB" id="1108038at2759"/>
<evidence type="ECO:0000256" key="3">
    <source>
        <dbReference type="ARBA" id="ARBA00004906"/>
    </source>
</evidence>
<keyword evidence="12" id="KW-1185">Reference proteome</keyword>
<evidence type="ECO:0000256" key="9">
    <source>
        <dbReference type="ARBA" id="ARBA00023136"/>
    </source>
</evidence>
<feature type="transmembrane region" description="Helical" evidence="10">
    <location>
        <begin position="75"/>
        <end position="95"/>
    </location>
</feature>
<name>A0A5B7KF38_PORTR</name>
<evidence type="ECO:0000256" key="8">
    <source>
        <dbReference type="ARBA" id="ARBA00022989"/>
    </source>
</evidence>
<comment type="caution">
    <text evidence="11">The sequence shown here is derived from an EMBL/GenBank/DDBJ whole genome shotgun (WGS) entry which is preliminary data.</text>
</comment>
<feature type="transmembrane region" description="Helical" evidence="10">
    <location>
        <begin position="22"/>
        <end position="39"/>
    </location>
</feature>
<dbReference type="GO" id="GO:0036503">
    <property type="term" value="P:ERAD pathway"/>
    <property type="evidence" value="ECO:0007669"/>
    <property type="project" value="TreeGrafter"/>
</dbReference>
<keyword evidence="9 10" id="KW-0472">Membrane</keyword>
<dbReference type="Proteomes" id="UP000324222">
    <property type="component" value="Unassembled WGS sequence"/>
</dbReference>
<sequence>MPKRLPIADILSGLARSMGTAVRYWFHYTLVAVAWLVVVPLTACRIYRCLFTGSVSSVLTLPLDMLSTDNLVSDIFHGCFVVTCTLSAFISLVWLREQILHGGGPDWLDQDIQHEVGGAANNCPP</sequence>
<dbReference type="EMBL" id="VSRR010145820">
    <property type="protein sequence ID" value="MPD05404.1"/>
    <property type="molecule type" value="Genomic_DNA"/>
</dbReference>
<gene>
    <name evidence="11" type="primary">MARCH6_1</name>
    <name evidence="11" type="ORF">E2C01_101144</name>
</gene>
<protein>
    <recommendedName>
        <fullName evidence="4">RING-type E3 ubiquitin transferase</fullName>
        <ecNumber evidence="4">2.3.2.27</ecNumber>
    </recommendedName>
</protein>
<dbReference type="AlphaFoldDB" id="A0A5B7KF38"/>
<accession>A0A5B7KF38</accession>
<dbReference type="PANTHER" id="PTHR13145:SF0">
    <property type="entry name" value="E3 UBIQUITIN-PROTEIN LIGASE MARCHF6"/>
    <property type="match status" value="1"/>
</dbReference>
<dbReference type="PANTHER" id="PTHR13145">
    <property type="entry name" value="SSM4 PROTEIN"/>
    <property type="match status" value="1"/>
</dbReference>
<comment type="catalytic activity">
    <reaction evidence="1">
        <text>S-ubiquitinyl-[E2 ubiquitin-conjugating enzyme]-L-cysteine + [acceptor protein]-L-lysine = [E2 ubiquitin-conjugating enzyme]-L-cysteine + N(6)-ubiquitinyl-[acceptor protein]-L-lysine.</text>
        <dbReference type="EC" id="2.3.2.27"/>
    </reaction>
</comment>
<keyword evidence="5" id="KW-0808">Transferase</keyword>
<dbReference type="GO" id="GO:0061630">
    <property type="term" value="F:ubiquitin protein ligase activity"/>
    <property type="evidence" value="ECO:0007669"/>
    <property type="project" value="UniProtKB-EC"/>
</dbReference>